<evidence type="ECO:0000313" key="2">
    <source>
        <dbReference type="Proteomes" id="UP000077069"/>
    </source>
</evidence>
<evidence type="ECO:0000313" key="1">
    <source>
        <dbReference type="EMBL" id="OAG09152.1"/>
    </source>
</evidence>
<reference evidence="1 2" key="1">
    <citation type="submission" date="2016-05" db="EMBL/GenBank/DDBJ databases">
        <title>Comparative analysis of secretome profiles of manganese(II)-oxidizing ascomycete fungi.</title>
        <authorList>
            <consortium name="DOE Joint Genome Institute"/>
            <person name="Zeiner C.A."/>
            <person name="Purvine S.O."/>
            <person name="Zink E.M."/>
            <person name="Wu S."/>
            <person name="Pasa-Tolic L."/>
            <person name="Chaput D.L."/>
            <person name="Haridas S."/>
            <person name="Grigoriev I.V."/>
            <person name="Santelli C.M."/>
            <person name="Hansel C.M."/>
        </authorList>
    </citation>
    <scope>NUCLEOTIDE SEQUENCE [LARGE SCALE GENOMIC DNA]</scope>
    <source>
        <strain evidence="1 2">AP3s5-JAC2a</strain>
    </source>
</reference>
<gene>
    <name evidence="1" type="ORF">CC84DRAFT_1204305</name>
</gene>
<protein>
    <submittedName>
        <fullName evidence="1">Uncharacterized protein</fullName>
    </submittedName>
</protein>
<dbReference type="EMBL" id="KV441550">
    <property type="protein sequence ID" value="OAG09152.1"/>
    <property type="molecule type" value="Genomic_DNA"/>
</dbReference>
<dbReference type="PANTHER" id="PTHR38790:SF4">
    <property type="entry name" value="2EXR DOMAIN-CONTAINING PROTEIN"/>
    <property type="match status" value="1"/>
</dbReference>
<dbReference type="InParanoid" id="A0A177CQD1"/>
<dbReference type="OrthoDB" id="5413827at2759"/>
<sequence length="217" mass="24644">MNDCSRTVLHVPVETHVCSEQSRAASSPFPRLSVLANDMLSLEHTPTHLVHVVQRNAETLLLQLPPEIRNKIFRDALAGLKVEVRAFMAAPRLYRVGPSNDYKSPSANLSLLQVCRQIYNETATLVCSGDTLFTAVTFSDLKMLHNKLNMAQRERLASLRLSTPCMIQIDALKVQLIDMFRGLRRVELCYWEGMVDLAERVKHEQQRSGLEILIAYR</sequence>
<dbReference type="RefSeq" id="XP_018039517.1">
    <property type="nucleotide sequence ID" value="XM_018181893.1"/>
</dbReference>
<dbReference type="AlphaFoldDB" id="A0A177CQD1"/>
<name>A0A177CQD1_9PLEO</name>
<organism evidence="1 2">
    <name type="scientific">Paraphaeosphaeria sporulosa</name>
    <dbReference type="NCBI Taxonomy" id="1460663"/>
    <lineage>
        <taxon>Eukaryota</taxon>
        <taxon>Fungi</taxon>
        <taxon>Dikarya</taxon>
        <taxon>Ascomycota</taxon>
        <taxon>Pezizomycotina</taxon>
        <taxon>Dothideomycetes</taxon>
        <taxon>Pleosporomycetidae</taxon>
        <taxon>Pleosporales</taxon>
        <taxon>Massarineae</taxon>
        <taxon>Didymosphaeriaceae</taxon>
        <taxon>Paraphaeosphaeria</taxon>
    </lineage>
</organism>
<keyword evidence="2" id="KW-1185">Reference proteome</keyword>
<dbReference type="GeneID" id="28765379"/>
<accession>A0A177CQD1</accession>
<dbReference type="PANTHER" id="PTHR38790">
    <property type="entry name" value="2EXR DOMAIN-CONTAINING PROTEIN-RELATED"/>
    <property type="match status" value="1"/>
</dbReference>
<proteinExistence type="predicted"/>
<dbReference type="Proteomes" id="UP000077069">
    <property type="component" value="Unassembled WGS sequence"/>
</dbReference>